<dbReference type="GeneID" id="87866869"/>
<dbReference type="Proteomes" id="UP001278500">
    <property type="component" value="Unassembled WGS sequence"/>
</dbReference>
<evidence type="ECO:0000313" key="1">
    <source>
        <dbReference type="EMBL" id="KAK3343066.1"/>
    </source>
</evidence>
<protein>
    <submittedName>
        <fullName evidence="1">Uncharacterized protein</fullName>
    </submittedName>
</protein>
<reference evidence="1" key="2">
    <citation type="submission" date="2023-06" db="EMBL/GenBank/DDBJ databases">
        <authorList>
            <consortium name="Lawrence Berkeley National Laboratory"/>
            <person name="Haridas S."/>
            <person name="Hensen N."/>
            <person name="Bonometti L."/>
            <person name="Westerberg I."/>
            <person name="Brannstrom I.O."/>
            <person name="Guillou S."/>
            <person name="Cros-Aarteil S."/>
            <person name="Calhoun S."/>
            <person name="Kuo A."/>
            <person name="Mondo S."/>
            <person name="Pangilinan J."/>
            <person name="Riley R."/>
            <person name="Labutti K."/>
            <person name="Andreopoulos B."/>
            <person name="Lipzen A."/>
            <person name="Chen C."/>
            <person name="Yanf M."/>
            <person name="Daum C."/>
            <person name="Ng V."/>
            <person name="Clum A."/>
            <person name="Steindorff A."/>
            <person name="Ohm R."/>
            <person name="Martin F."/>
            <person name="Silar P."/>
            <person name="Natvig D."/>
            <person name="Lalanne C."/>
            <person name="Gautier V."/>
            <person name="Ament-Velasquez S.L."/>
            <person name="Kruys A."/>
            <person name="Hutchinson M.I."/>
            <person name="Powell A.J."/>
            <person name="Barry K."/>
            <person name="Miller A.N."/>
            <person name="Grigoriev I.V."/>
            <person name="Debuchy R."/>
            <person name="Gladieux P."/>
            <person name="Thoren M.H."/>
            <person name="Johannesson H."/>
        </authorList>
    </citation>
    <scope>NUCLEOTIDE SEQUENCE</scope>
    <source>
        <strain evidence="1">CBS 560.94</strain>
    </source>
</reference>
<reference evidence="1" key="1">
    <citation type="journal article" date="2023" name="Mol. Phylogenet. Evol.">
        <title>Genome-scale phylogeny and comparative genomics of the fungal order Sordariales.</title>
        <authorList>
            <person name="Hensen N."/>
            <person name="Bonometti L."/>
            <person name="Westerberg I."/>
            <person name="Brannstrom I.O."/>
            <person name="Guillou S."/>
            <person name="Cros-Aarteil S."/>
            <person name="Calhoun S."/>
            <person name="Haridas S."/>
            <person name="Kuo A."/>
            <person name="Mondo S."/>
            <person name="Pangilinan J."/>
            <person name="Riley R."/>
            <person name="LaButti K."/>
            <person name="Andreopoulos B."/>
            <person name="Lipzen A."/>
            <person name="Chen C."/>
            <person name="Yan M."/>
            <person name="Daum C."/>
            <person name="Ng V."/>
            <person name="Clum A."/>
            <person name="Steindorff A."/>
            <person name="Ohm R.A."/>
            <person name="Martin F."/>
            <person name="Silar P."/>
            <person name="Natvig D.O."/>
            <person name="Lalanne C."/>
            <person name="Gautier V."/>
            <person name="Ament-Velasquez S.L."/>
            <person name="Kruys A."/>
            <person name="Hutchinson M.I."/>
            <person name="Powell A.J."/>
            <person name="Barry K."/>
            <person name="Miller A.N."/>
            <person name="Grigoriev I.V."/>
            <person name="Debuchy R."/>
            <person name="Gladieux P."/>
            <person name="Hiltunen Thoren M."/>
            <person name="Johannesson H."/>
        </authorList>
    </citation>
    <scope>NUCLEOTIDE SEQUENCE</scope>
    <source>
        <strain evidence="1">CBS 560.94</strain>
    </source>
</reference>
<evidence type="ECO:0000313" key="2">
    <source>
        <dbReference type="Proteomes" id="UP001278500"/>
    </source>
</evidence>
<organism evidence="1 2">
    <name type="scientific">Neurospora tetraspora</name>
    <dbReference type="NCBI Taxonomy" id="94610"/>
    <lineage>
        <taxon>Eukaryota</taxon>
        <taxon>Fungi</taxon>
        <taxon>Dikarya</taxon>
        <taxon>Ascomycota</taxon>
        <taxon>Pezizomycotina</taxon>
        <taxon>Sordariomycetes</taxon>
        <taxon>Sordariomycetidae</taxon>
        <taxon>Sordariales</taxon>
        <taxon>Sordariaceae</taxon>
        <taxon>Neurospora</taxon>
    </lineage>
</organism>
<dbReference type="AlphaFoldDB" id="A0AAE0JDI6"/>
<proteinExistence type="predicted"/>
<name>A0AAE0JDI6_9PEZI</name>
<accession>A0AAE0JDI6</accession>
<gene>
    <name evidence="1" type="ORF">B0H65DRAFT_550241</name>
</gene>
<sequence>MGYLELARAGQREASLWVARFDLLREHLGDEEEQRERGLARLAEMKRLAEERAKDTGKERRARLQANLESRYHAGLLQDKAHIGTCQGHGGDVEEY</sequence>
<keyword evidence="2" id="KW-1185">Reference proteome</keyword>
<dbReference type="EMBL" id="JAUEPP010000005">
    <property type="protein sequence ID" value="KAK3343066.1"/>
    <property type="molecule type" value="Genomic_DNA"/>
</dbReference>
<dbReference type="RefSeq" id="XP_062680859.1">
    <property type="nucleotide sequence ID" value="XM_062829715.1"/>
</dbReference>
<comment type="caution">
    <text evidence="1">The sequence shown here is derived from an EMBL/GenBank/DDBJ whole genome shotgun (WGS) entry which is preliminary data.</text>
</comment>